<reference evidence="1" key="1">
    <citation type="submission" date="2023-03" db="EMBL/GenBank/DDBJ databases">
        <authorList>
            <person name="Julca I."/>
        </authorList>
    </citation>
    <scope>NUCLEOTIDE SEQUENCE</scope>
</reference>
<evidence type="ECO:0000313" key="1">
    <source>
        <dbReference type="EMBL" id="CAI9089837.1"/>
    </source>
</evidence>
<accession>A0AAV1C5W8</accession>
<proteinExistence type="predicted"/>
<name>A0AAV1C5W8_OLDCO</name>
<dbReference type="Proteomes" id="UP001161247">
    <property type="component" value="Chromosome 1"/>
</dbReference>
<dbReference type="EMBL" id="OX459118">
    <property type="protein sequence ID" value="CAI9089837.1"/>
    <property type="molecule type" value="Genomic_DNA"/>
</dbReference>
<sequence>MASSKLGCLMASMIMEQSVTRLGLPPVWSEFSSIPASRLVHTSTQRVCIRCTRVYRIPPPNTRVTRA</sequence>
<gene>
    <name evidence="1" type="ORF">OLC1_LOCUS2107</name>
</gene>
<protein>
    <submittedName>
        <fullName evidence="1">OLC1v1024481C1</fullName>
    </submittedName>
</protein>
<evidence type="ECO:0000313" key="2">
    <source>
        <dbReference type="Proteomes" id="UP001161247"/>
    </source>
</evidence>
<dbReference type="AlphaFoldDB" id="A0AAV1C5W8"/>
<organism evidence="1 2">
    <name type="scientific">Oldenlandia corymbosa var. corymbosa</name>
    <dbReference type="NCBI Taxonomy" id="529605"/>
    <lineage>
        <taxon>Eukaryota</taxon>
        <taxon>Viridiplantae</taxon>
        <taxon>Streptophyta</taxon>
        <taxon>Embryophyta</taxon>
        <taxon>Tracheophyta</taxon>
        <taxon>Spermatophyta</taxon>
        <taxon>Magnoliopsida</taxon>
        <taxon>eudicotyledons</taxon>
        <taxon>Gunneridae</taxon>
        <taxon>Pentapetalae</taxon>
        <taxon>asterids</taxon>
        <taxon>lamiids</taxon>
        <taxon>Gentianales</taxon>
        <taxon>Rubiaceae</taxon>
        <taxon>Rubioideae</taxon>
        <taxon>Spermacoceae</taxon>
        <taxon>Hedyotis-Oldenlandia complex</taxon>
        <taxon>Oldenlandia</taxon>
    </lineage>
</organism>
<keyword evidence="2" id="KW-1185">Reference proteome</keyword>